<name>A0A017T1H6_9BACT</name>
<dbReference type="RefSeq" id="WP_156041205.1">
    <property type="nucleotide sequence ID" value="NZ_ASRX01000051.1"/>
</dbReference>
<dbReference type="EMBL" id="ASRX01000051">
    <property type="protein sequence ID" value="EYF03094.1"/>
    <property type="molecule type" value="Genomic_DNA"/>
</dbReference>
<comment type="caution">
    <text evidence="1">The sequence shown here is derived from an EMBL/GenBank/DDBJ whole genome shotgun (WGS) entry which is preliminary data.</text>
</comment>
<dbReference type="STRING" id="1192034.CAP_6208"/>
<reference evidence="1 2" key="1">
    <citation type="submission" date="2013-05" db="EMBL/GenBank/DDBJ databases">
        <title>Genome assembly of Chondromyces apiculatus DSM 436.</title>
        <authorList>
            <person name="Sharma G."/>
            <person name="Khatri I."/>
            <person name="Kaur C."/>
            <person name="Mayilraj S."/>
            <person name="Subramanian S."/>
        </authorList>
    </citation>
    <scope>NUCLEOTIDE SEQUENCE [LARGE SCALE GENOMIC DNA]</scope>
    <source>
        <strain evidence="1 2">DSM 436</strain>
    </source>
</reference>
<organism evidence="1 2">
    <name type="scientific">Chondromyces apiculatus DSM 436</name>
    <dbReference type="NCBI Taxonomy" id="1192034"/>
    <lineage>
        <taxon>Bacteria</taxon>
        <taxon>Pseudomonadati</taxon>
        <taxon>Myxococcota</taxon>
        <taxon>Polyangia</taxon>
        <taxon>Polyangiales</taxon>
        <taxon>Polyangiaceae</taxon>
        <taxon>Chondromyces</taxon>
    </lineage>
</organism>
<proteinExistence type="predicted"/>
<sequence length="348" mass="38216">MNNAALIEVYRGDLRSAHRLCQMQLRWAARSEARYGGTTAGVLAVQPWINLGRLKRLEKDVEGALAHFSLVVATLDGAPVRLGPLHLDAEAWQEVVRHRSLLGMLKAVYLIDSVKTFLGARDEGAALGFLRQARERLGGPPSVLLNELELLVLSRAGRLDEAASVLERESWGESDYAKLLRVTYRIALRAASGEVDRARRTMEQLVARVQAQEDFGTPADICIPRYLEYLGTLAGRLELPAAEMPVWRLARQAAKHLDDMPCRLVCLDALLALEGVAEREELLQEREALLQECLYVALMRGRGLGVDRAALADPVFDELHRKLEAIGDAEGKSGPPPEVAVPVAIGAA</sequence>
<evidence type="ECO:0000313" key="1">
    <source>
        <dbReference type="EMBL" id="EYF03094.1"/>
    </source>
</evidence>
<accession>A0A017T1H6</accession>
<protein>
    <submittedName>
        <fullName evidence="1">Uncharacterized protein</fullName>
    </submittedName>
</protein>
<evidence type="ECO:0000313" key="2">
    <source>
        <dbReference type="Proteomes" id="UP000019678"/>
    </source>
</evidence>
<dbReference type="Proteomes" id="UP000019678">
    <property type="component" value="Unassembled WGS sequence"/>
</dbReference>
<dbReference type="AlphaFoldDB" id="A0A017T1H6"/>
<gene>
    <name evidence="1" type="ORF">CAP_6208</name>
</gene>
<keyword evidence="2" id="KW-1185">Reference proteome</keyword>
<dbReference type="OrthoDB" id="5509396at2"/>